<dbReference type="Pfam" id="PF17921">
    <property type="entry name" value="Integrase_H2C2"/>
    <property type="match status" value="1"/>
</dbReference>
<sequence>MTTTMKKAAVGTPDFEYGGYTIEEYERIFAYKKEGTMPSFEECADFAISADGTLLMYYKMNKYDAKKKADDGSGTTAEVKKLRVLIRKGEVERTVRTVHKEIGHLMQNNTYEQVKDWFYWDTVQEDDRAFVASCVKCQKNRPFKDQPAVLRPVPPPSNALSQWGMDLIKLPETEDGYNYLIVAIDHLTKWPEAQPLKSKTAADVLVFFAGLCMRFGYPQVLITDQGREFCNKDMDKFCSVNGIDHRVTSAYHPQSNGLTERTNQTIKSGLRKTLEGRHKEWPKFVNRVLYSIRLHRPRSTRQSPYKLLYGFDARFSLDNKLDQLNQVPDYDAETTEEADDERLRVFLQGVDKHNEEIDNSRSEALENIVIEQSKQKTTYDAAHAACPFKVGSKVLLHSSRQLTRMAKQLEENFTGPYIIHRLTKANTAYLTKMDGTVLKKTVSCAQLKLFIDKPASTAVTITINKSSDESKSEAYDSPPAKKICLSPPAKKTSLSPPTFQSTPIPIDSDVLIYDVITDRDLRFKLPTEG</sequence>
<reference evidence="4" key="1">
    <citation type="submission" date="2022-11" db="UniProtKB">
        <authorList>
            <consortium name="WormBaseParasite"/>
        </authorList>
    </citation>
    <scope>IDENTIFICATION</scope>
</reference>
<keyword evidence="3" id="KW-1185">Reference proteome</keyword>
<dbReference type="GO" id="GO:0015074">
    <property type="term" value="P:DNA integration"/>
    <property type="evidence" value="ECO:0007669"/>
    <property type="project" value="InterPro"/>
</dbReference>
<feature type="domain" description="Integrase catalytic" evidence="2">
    <location>
        <begin position="151"/>
        <end position="312"/>
    </location>
</feature>
<dbReference type="EC" id="2.7.7.49" evidence="1"/>
<evidence type="ECO:0000313" key="4">
    <source>
        <dbReference type="WBParaSite" id="PSAMB.scaffold3439size18270.g21491.t1"/>
    </source>
</evidence>
<proteinExistence type="predicted"/>
<dbReference type="Gene3D" id="3.30.420.10">
    <property type="entry name" value="Ribonuclease H-like superfamily/Ribonuclease H"/>
    <property type="match status" value="1"/>
</dbReference>
<dbReference type="PROSITE" id="PS50994">
    <property type="entry name" value="INTEGRASE"/>
    <property type="match status" value="1"/>
</dbReference>
<evidence type="ECO:0000259" key="2">
    <source>
        <dbReference type="PROSITE" id="PS50994"/>
    </source>
</evidence>
<dbReference type="InterPro" id="IPR050951">
    <property type="entry name" value="Retrovirus_Pol_polyprotein"/>
</dbReference>
<dbReference type="InterPro" id="IPR012337">
    <property type="entry name" value="RNaseH-like_sf"/>
</dbReference>
<dbReference type="PANTHER" id="PTHR37984:SF5">
    <property type="entry name" value="PROTEIN NYNRIN-LIKE"/>
    <property type="match status" value="1"/>
</dbReference>
<protein>
    <recommendedName>
        <fullName evidence="1">RNA-directed DNA polymerase</fullName>
        <ecNumber evidence="1">2.7.7.49</ecNumber>
    </recommendedName>
</protein>
<dbReference type="Proteomes" id="UP000887566">
    <property type="component" value="Unplaced"/>
</dbReference>
<evidence type="ECO:0000313" key="3">
    <source>
        <dbReference type="Proteomes" id="UP000887566"/>
    </source>
</evidence>
<dbReference type="AlphaFoldDB" id="A0A914W8B2"/>
<dbReference type="WBParaSite" id="PSAMB.scaffold3439size18270.g21491.t1">
    <property type="protein sequence ID" value="PSAMB.scaffold3439size18270.g21491.t1"/>
    <property type="gene ID" value="PSAMB.scaffold3439size18270.g21491"/>
</dbReference>
<dbReference type="SUPFAM" id="SSF53098">
    <property type="entry name" value="Ribonuclease H-like"/>
    <property type="match status" value="1"/>
</dbReference>
<dbReference type="GO" id="GO:0003676">
    <property type="term" value="F:nucleic acid binding"/>
    <property type="evidence" value="ECO:0007669"/>
    <property type="project" value="InterPro"/>
</dbReference>
<dbReference type="Pfam" id="PF00665">
    <property type="entry name" value="rve"/>
    <property type="match status" value="1"/>
</dbReference>
<evidence type="ECO:0000256" key="1">
    <source>
        <dbReference type="ARBA" id="ARBA00012493"/>
    </source>
</evidence>
<dbReference type="InterPro" id="IPR041588">
    <property type="entry name" value="Integrase_H2C2"/>
</dbReference>
<name>A0A914W8B2_9BILA</name>
<dbReference type="InterPro" id="IPR001584">
    <property type="entry name" value="Integrase_cat-core"/>
</dbReference>
<dbReference type="FunFam" id="3.30.420.10:FF:000032">
    <property type="entry name" value="Retrovirus-related Pol polyprotein from transposon 297-like Protein"/>
    <property type="match status" value="1"/>
</dbReference>
<dbReference type="Gene3D" id="1.10.340.70">
    <property type="match status" value="1"/>
</dbReference>
<accession>A0A914W8B2</accession>
<dbReference type="InterPro" id="IPR036397">
    <property type="entry name" value="RNaseH_sf"/>
</dbReference>
<dbReference type="GO" id="GO:0003964">
    <property type="term" value="F:RNA-directed DNA polymerase activity"/>
    <property type="evidence" value="ECO:0007669"/>
    <property type="project" value="UniProtKB-EC"/>
</dbReference>
<organism evidence="3 4">
    <name type="scientific">Plectus sambesii</name>
    <dbReference type="NCBI Taxonomy" id="2011161"/>
    <lineage>
        <taxon>Eukaryota</taxon>
        <taxon>Metazoa</taxon>
        <taxon>Ecdysozoa</taxon>
        <taxon>Nematoda</taxon>
        <taxon>Chromadorea</taxon>
        <taxon>Plectida</taxon>
        <taxon>Plectina</taxon>
        <taxon>Plectoidea</taxon>
        <taxon>Plectidae</taxon>
        <taxon>Plectus</taxon>
    </lineage>
</organism>
<dbReference type="PANTHER" id="PTHR37984">
    <property type="entry name" value="PROTEIN CBG26694"/>
    <property type="match status" value="1"/>
</dbReference>